<organism evidence="2 3">
    <name type="scientific">Paracraurococcus lichenis</name>
    <dbReference type="NCBI Taxonomy" id="3064888"/>
    <lineage>
        <taxon>Bacteria</taxon>
        <taxon>Pseudomonadati</taxon>
        <taxon>Pseudomonadota</taxon>
        <taxon>Alphaproteobacteria</taxon>
        <taxon>Acetobacterales</taxon>
        <taxon>Roseomonadaceae</taxon>
        <taxon>Paracraurococcus</taxon>
    </lineage>
</organism>
<comment type="caution">
    <text evidence="2">The sequence shown here is derived from an EMBL/GenBank/DDBJ whole genome shotgun (WGS) entry which is preliminary data.</text>
</comment>
<evidence type="ECO:0000313" key="3">
    <source>
        <dbReference type="Proteomes" id="UP001243009"/>
    </source>
</evidence>
<gene>
    <name evidence="2" type="ORF">Q7A36_38960</name>
</gene>
<accession>A0ABT9EEC3</accession>
<dbReference type="EMBL" id="JAUTWS010000218">
    <property type="protein sequence ID" value="MDO9714338.1"/>
    <property type="molecule type" value="Genomic_DNA"/>
</dbReference>
<reference evidence="2 3" key="1">
    <citation type="submission" date="2023-08" db="EMBL/GenBank/DDBJ databases">
        <title>The draft genome sequence of Paracraurococcus sp. LOR1-02.</title>
        <authorList>
            <person name="Kingkaew E."/>
            <person name="Tanasupawat S."/>
        </authorList>
    </citation>
    <scope>NUCLEOTIDE SEQUENCE [LARGE SCALE GENOMIC DNA]</scope>
    <source>
        <strain evidence="2 3">LOR1-02</strain>
    </source>
</reference>
<dbReference type="Proteomes" id="UP001243009">
    <property type="component" value="Unassembled WGS sequence"/>
</dbReference>
<evidence type="ECO:0000313" key="2">
    <source>
        <dbReference type="EMBL" id="MDO9714338.1"/>
    </source>
</evidence>
<keyword evidence="3" id="KW-1185">Reference proteome</keyword>
<keyword evidence="1" id="KW-0175">Coiled coil</keyword>
<dbReference type="NCBIfam" id="NF033572">
    <property type="entry name" value="transpos_ISKra4"/>
    <property type="match status" value="1"/>
</dbReference>
<proteinExistence type="predicted"/>
<sequence length="455" mass="49624">MAWIVRLVETGAGGDVQSTDLVEIAQPGDLSDIASLGLRLAEAKEVLAAIQREIVGAQARDHAVRRPSCRACGGACHVKDYRQRRLATLFGEVTVRLPRFRCVACDGIESGVEWPSYCRSTPELDRLQAHLSALMTHRTAADMLEQMFPVDAGKDHETLRRHTLTLGEQLQLRPAIAPVDPAAAISVSVDSTFIRSCEEGQRHLEVKLGNAETEAGARQVFAAVVGSETNVVALIGCTLDSVGRTKASVLTGFTDGCAGLRLTLAAAGVTAPPILDWFHIAMRLQHLEQTASALSADTPARQEAKAMIVAEADRLRWRLWNGKAKDAQASIERIRAVIHHFRGEAGSRRSIAPSRKLWTALLALDRYLVSQADWTVNYAERHRAGLRVGTAITEGTANFLVNRRMNKSQQMRWTRRGADLLLQVRCAVYNGTFGSAFGQRFTPANDNHPTLAAAA</sequence>
<dbReference type="RefSeq" id="WP_305109171.1">
    <property type="nucleotide sequence ID" value="NZ_JAUTWS010000218.1"/>
</dbReference>
<name>A0ABT9EEC3_9PROT</name>
<protein>
    <submittedName>
        <fullName evidence="2">ISKra4 family transposase</fullName>
    </submittedName>
</protein>
<evidence type="ECO:0000256" key="1">
    <source>
        <dbReference type="SAM" id="Coils"/>
    </source>
</evidence>
<feature type="coiled-coil region" evidence="1">
    <location>
        <begin position="33"/>
        <end position="60"/>
    </location>
</feature>